<keyword evidence="10" id="KW-0539">Nucleus</keyword>
<accession>A0A7M7K1Q0</accession>
<evidence type="ECO:0000256" key="6">
    <source>
        <dbReference type="ARBA" id="ARBA00023015"/>
    </source>
</evidence>
<feature type="binding site" evidence="11">
    <location>
        <position position="190"/>
    </location>
    <ligand>
        <name>Zn(2+)</name>
        <dbReference type="ChEBI" id="CHEBI:29105"/>
    </ligand>
</feature>
<dbReference type="Gene3D" id="2.60.40.720">
    <property type="match status" value="1"/>
</dbReference>
<dbReference type="PANTHER" id="PTHR11447:SF16">
    <property type="entry name" value="P53 PROTEIN LONG FORM VARIANT 1"/>
    <property type="match status" value="1"/>
</dbReference>
<keyword evidence="7" id="KW-0238">DNA-binding</keyword>
<feature type="binding site" evidence="11">
    <location>
        <position position="193"/>
    </location>
    <ligand>
        <name>Zn(2+)</name>
        <dbReference type="ChEBI" id="CHEBI:29105"/>
    </ligand>
</feature>
<dbReference type="PANTHER" id="PTHR11447">
    <property type="entry name" value="CELLULAR TUMOR ANTIGEN P53"/>
    <property type="match status" value="1"/>
</dbReference>
<evidence type="ECO:0000256" key="8">
    <source>
        <dbReference type="ARBA" id="ARBA00023159"/>
    </source>
</evidence>
<dbReference type="GO" id="GO:0000981">
    <property type="term" value="F:DNA-binding transcription factor activity, RNA polymerase II-specific"/>
    <property type="evidence" value="ECO:0007669"/>
    <property type="project" value="TreeGrafter"/>
</dbReference>
<evidence type="ECO:0000256" key="7">
    <source>
        <dbReference type="ARBA" id="ARBA00023125"/>
    </source>
</evidence>
<dbReference type="PRINTS" id="PR00386">
    <property type="entry name" value="P53SUPPRESSR"/>
</dbReference>
<dbReference type="SUPFAM" id="SSF49417">
    <property type="entry name" value="p53-like transcription factors"/>
    <property type="match status" value="1"/>
</dbReference>
<dbReference type="EnsemblMetazoa" id="XM_022803826">
    <property type="protein sequence ID" value="XP_022659561"/>
    <property type="gene ID" value="LOC111249663"/>
</dbReference>
<evidence type="ECO:0000256" key="10">
    <source>
        <dbReference type="ARBA" id="ARBA00023242"/>
    </source>
</evidence>
<evidence type="ECO:0000256" key="3">
    <source>
        <dbReference type="ARBA" id="ARBA00022703"/>
    </source>
</evidence>
<evidence type="ECO:0000259" key="13">
    <source>
        <dbReference type="Pfam" id="PF00870"/>
    </source>
</evidence>
<dbReference type="InterPro" id="IPR010991">
    <property type="entry name" value="p53_tetrameristn"/>
</dbReference>
<keyword evidence="5 11" id="KW-0862">Zinc</keyword>
<keyword evidence="6" id="KW-0805">Transcription regulation</keyword>
<evidence type="ECO:0000259" key="14">
    <source>
        <dbReference type="Pfam" id="PF07710"/>
    </source>
</evidence>
<dbReference type="InterPro" id="IPR002117">
    <property type="entry name" value="p53_tumour_suppressor"/>
</dbReference>
<keyword evidence="9" id="KW-0804">Transcription</keyword>
<reference evidence="15" key="1">
    <citation type="submission" date="2021-01" db="UniProtKB">
        <authorList>
            <consortium name="EnsemblMetazoa"/>
        </authorList>
    </citation>
    <scope>IDENTIFICATION</scope>
</reference>
<evidence type="ECO:0000256" key="11">
    <source>
        <dbReference type="PIRSR" id="PIRSR602117-1"/>
    </source>
</evidence>
<comment type="cofactor">
    <cofactor evidence="11">
        <name>Zn(2+)</name>
        <dbReference type="ChEBI" id="CHEBI:29105"/>
    </cofactor>
    <text evidence="11">Binds 1 zinc ion per subunit.</text>
</comment>
<keyword evidence="3" id="KW-0053">Apoptosis</keyword>
<keyword evidence="4 11" id="KW-0479">Metal-binding</keyword>
<feature type="region of interest" description="Disordered" evidence="12">
    <location>
        <begin position="302"/>
        <end position="368"/>
    </location>
</feature>
<feature type="domain" description="p53 tetramerisation" evidence="14">
    <location>
        <begin position="364"/>
        <end position="391"/>
    </location>
</feature>
<name>A0A7M7K1Q0_VARDE</name>
<evidence type="ECO:0000313" key="16">
    <source>
        <dbReference type="Proteomes" id="UP000594260"/>
    </source>
</evidence>
<keyword evidence="16" id="KW-1185">Reference proteome</keyword>
<dbReference type="GO" id="GO:0005634">
    <property type="term" value="C:nucleus"/>
    <property type="evidence" value="ECO:0007669"/>
    <property type="project" value="UniProtKB-SubCell"/>
</dbReference>
<dbReference type="SUPFAM" id="SSF47719">
    <property type="entry name" value="p53 tetramerization domain"/>
    <property type="match status" value="1"/>
</dbReference>
<evidence type="ECO:0000313" key="15">
    <source>
        <dbReference type="EnsemblMetazoa" id="XP_022659561"/>
    </source>
</evidence>
<evidence type="ECO:0000256" key="4">
    <source>
        <dbReference type="ARBA" id="ARBA00022723"/>
    </source>
</evidence>
<dbReference type="RefSeq" id="XP_022659561.1">
    <property type="nucleotide sequence ID" value="XM_022803826.1"/>
</dbReference>
<dbReference type="InParanoid" id="A0A7M7K1Q0"/>
<dbReference type="GO" id="GO:0051262">
    <property type="term" value="P:protein tetramerization"/>
    <property type="evidence" value="ECO:0007669"/>
    <property type="project" value="InterPro"/>
</dbReference>
<evidence type="ECO:0008006" key="17">
    <source>
        <dbReference type="Google" id="ProtNLM"/>
    </source>
</evidence>
<dbReference type="InterPro" id="IPR011615">
    <property type="entry name" value="p53_DNA-bd"/>
</dbReference>
<comment type="similarity">
    <text evidence="2">Belongs to the p53 family.</text>
</comment>
<feature type="compositionally biased region" description="Polar residues" evidence="12">
    <location>
        <begin position="421"/>
        <end position="435"/>
    </location>
</feature>
<sequence length="521" mass="57978">MVLTHPVVGSTRRRHNGVCNSGCGSRDDWLLTRWFNSGLRSWMEESVAQQNEGPFMDCSSQQLGLVELPPITTNHDLGNCRNARSSRLCENEQLAPSFDPNFVNGIDLVDRPGFFSFKLQVANAPSGEVAAARRESNYVYGAEDGRLHCKNEELVPLQVVLSGQLPPGLRIYLYFVFDEQAYRSENVETCPYHRTMAQKSKLNDPEFLIRAGDSDNAEYLRMPSGSTSAGGERHVLRVSLPPQTKNDIIRVKFKCRNSCSGGMNRRSTTLVGVLCSPCNTVLGVSFIRVKIVTCPVRDARKQLEKKAQEPTTTASSGSKEGRAGTGKTNLLRARRTKPSSSNRIRPAVDSSRRDTTESEAGNPSDNEEYIVHVRGRKNYQMLLMMAEGLELRRQKTRVKKPKVAEVTSANDCNNNTNDTNPTSVANTSMDNVSTDNDNHSETMHEIMQDSDNGNDHDVVSSNNSSNVLVINDSNIVDYIDEHFYANMNNDATHNDNRVGLSNYNSGHHNHAYCNNYTPPSH</sequence>
<feature type="domain" description="p53 DNA-binding" evidence="13">
    <location>
        <begin position="112"/>
        <end position="303"/>
    </location>
</feature>
<dbReference type="GO" id="GO:0046872">
    <property type="term" value="F:metal ion binding"/>
    <property type="evidence" value="ECO:0007669"/>
    <property type="project" value="UniProtKB-KW"/>
</dbReference>
<organism evidence="15 16">
    <name type="scientific">Varroa destructor</name>
    <name type="common">Honeybee mite</name>
    <dbReference type="NCBI Taxonomy" id="109461"/>
    <lineage>
        <taxon>Eukaryota</taxon>
        <taxon>Metazoa</taxon>
        <taxon>Ecdysozoa</taxon>
        <taxon>Arthropoda</taxon>
        <taxon>Chelicerata</taxon>
        <taxon>Arachnida</taxon>
        <taxon>Acari</taxon>
        <taxon>Parasitiformes</taxon>
        <taxon>Mesostigmata</taxon>
        <taxon>Gamasina</taxon>
        <taxon>Dermanyssoidea</taxon>
        <taxon>Varroidae</taxon>
        <taxon>Varroa</taxon>
    </lineage>
</organism>
<dbReference type="Gene3D" id="4.10.170.10">
    <property type="entry name" value="p53-like tetramerisation domain"/>
    <property type="match status" value="1"/>
</dbReference>
<feature type="binding site" evidence="11">
    <location>
        <position position="255"/>
    </location>
    <ligand>
        <name>Zn(2+)</name>
        <dbReference type="ChEBI" id="CHEBI:29105"/>
    </ligand>
</feature>
<evidence type="ECO:0000256" key="2">
    <source>
        <dbReference type="ARBA" id="ARBA00006167"/>
    </source>
</evidence>
<dbReference type="Pfam" id="PF07710">
    <property type="entry name" value="P53_tetramer"/>
    <property type="match status" value="1"/>
</dbReference>
<evidence type="ECO:0000256" key="5">
    <source>
        <dbReference type="ARBA" id="ARBA00022833"/>
    </source>
</evidence>
<proteinExistence type="inferred from homology"/>
<dbReference type="InterPro" id="IPR036674">
    <property type="entry name" value="p53_tetramer_sf"/>
</dbReference>
<dbReference type="InterPro" id="IPR012346">
    <property type="entry name" value="p53/RUNT-type_TF_DNA-bd_sf"/>
</dbReference>
<keyword evidence="8" id="KW-0010">Activator</keyword>
<feature type="region of interest" description="Disordered" evidence="12">
    <location>
        <begin position="400"/>
        <end position="439"/>
    </location>
</feature>
<protein>
    <recommendedName>
        <fullName evidence="17">p53 DNA-binding domain-containing protein</fullName>
    </recommendedName>
</protein>
<comment type="subcellular location">
    <subcellularLocation>
        <location evidence="1">Nucleus</location>
    </subcellularLocation>
</comment>
<dbReference type="Pfam" id="PF00870">
    <property type="entry name" value="P53"/>
    <property type="match status" value="1"/>
</dbReference>
<dbReference type="InterPro" id="IPR008967">
    <property type="entry name" value="p53-like_TF_DNA-bd_sf"/>
</dbReference>
<dbReference type="KEGG" id="vde:111249663"/>
<dbReference type="Proteomes" id="UP000594260">
    <property type="component" value="Unplaced"/>
</dbReference>
<dbReference type="GeneID" id="111249663"/>
<evidence type="ECO:0000256" key="1">
    <source>
        <dbReference type="ARBA" id="ARBA00004123"/>
    </source>
</evidence>
<feature type="compositionally biased region" description="Polar residues" evidence="12">
    <location>
        <begin position="309"/>
        <end position="318"/>
    </location>
</feature>
<evidence type="ECO:0000256" key="12">
    <source>
        <dbReference type="SAM" id="MobiDB-lite"/>
    </source>
</evidence>
<dbReference type="AlphaFoldDB" id="A0A7M7K1Q0"/>
<dbReference type="GO" id="GO:0000978">
    <property type="term" value="F:RNA polymerase II cis-regulatory region sequence-specific DNA binding"/>
    <property type="evidence" value="ECO:0007669"/>
    <property type="project" value="TreeGrafter"/>
</dbReference>
<feature type="compositionally biased region" description="Low complexity" evidence="12">
    <location>
        <begin position="410"/>
        <end position="420"/>
    </location>
</feature>
<feature type="binding site" evidence="11">
    <location>
        <position position="259"/>
    </location>
    <ligand>
        <name>Zn(2+)</name>
        <dbReference type="ChEBI" id="CHEBI:29105"/>
    </ligand>
</feature>
<evidence type="ECO:0000256" key="9">
    <source>
        <dbReference type="ARBA" id="ARBA00023163"/>
    </source>
</evidence>
<dbReference type="OrthoDB" id="5915660at2759"/>
<dbReference type="GO" id="GO:0006915">
    <property type="term" value="P:apoptotic process"/>
    <property type="evidence" value="ECO:0007669"/>
    <property type="project" value="UniProtKB-KW"/>
</dbReference>